<dbReference type="InterPro" id="IPR018060">
    <property type="entry name" value="HTH_AraC"/>
</dbReference>
<keyword evidence="2" id="KW-0238">DNA-binding</keyword>
<dbReference type="Gene3D" id="1.10.10.60">
    <property type="entry name" value="Homeodomain-like"/>
    <property type="match status" value="1"/>
</dbReference>
<dbReference type="SMART" id="SM00342">
    <property type="entry name" value="HTH_ARAC"/>
    <property type="match status" value="1"/>
</dbReference>
<evidence type="ECO:0000256" key="3">
    <source>
        <dbReference type="ARBA" id="ARBA00023163"/>
    </source>
</evidence>
<evidence type="ECO:0000256" key="2">
    <source>
        <dbReference type="ARBA" id="ARBA00023125"/>
    </source>
</evidence>
<dbReference type="Proteomes" id="UP000676853">
    <property type="component" value="Unassembled WGS sequence"/>
</dbReference>
<keyword evidence="3" id="KW-0804">Transcription</keyword>
<dbReference type="PANTHER" id="PTHR46796">
    <property type="entry name" value="HTH-TYPE TRANSCRIPTIONAL ACTIVATOR RHAS-RELATED"/>
    <property type="match status" value="1"/>
</dbReference>
<evidence type="ECO:0000313" key="5">
    <source>
        <dbReference type="EMBL" id="MBS4102112.1"/>
    </source>
</evidence>
<accession>A0ABS5NEP3</accession>
<comment type="caution">
    <text evidence="5">The sequence shown here is derived from an EMBL/GenBank/DDBJ whole genome shotgun (WGS) entry which is preliminary data.</text>
</comment>
<evidence type="ECO:0000259" key="4">
    <source>
        <dbReference type="PROSITE" id="PS01124"/>
    </source>
</evidence>
<dbReference type="PROSITE" id="PS01124">
    <property type="entry name" value="HTH_ARAC_FAMILY_2"/>
    <property type="match status" value="1"/>
</dbReference>
<keyword evidence="6" id="KW-1185">Reference proteome</keyword>
<name>A0ABS5NEP3_TSUPA</name>
<proteinExistence type="predicted"/>
<dbReference type="EMBL" id="JAGXOE010000028">
    <property type="protein sequence ID" value="MBS4102112.1"/>
    <property type="molecule type" value="Genomic_DNA"/>
</dbReference>
<evidence type="ECO:0000313" key="6">
    <source>
        <dbReference type="Proteomes" id="UP000676853"/>
    </source>
</evidence>
<gene>
    <name evidence="5" type="ORF">KFZ73_12800</name>
</gene>
<protein>
    <submittedName>
        <fullName evidence="5">Helix-turn-helix domain-containing protein</fullName>
    </submittedName>
</protein>
<reference evidence="5 6" key="1">
    <citation type="submission" date="2021-04" db="EMBL/GenBank/DDBJ databases">
        <title>Whole genome sequence analysis of a thiophenic sulfur metabolizing bacteria.</title>
        <authorList>
            <person name="Akhtar N."/>
            <person name="Akram J."/>
            <person name="Aslam A."/>
        </authorList>
    </citation>
    <scope>NUCLEOTIDE SEQUENCE [LARGE SCALE GENOMIC DNA]</scope>
    <source>
        <strain evidence="5 6">3OW</strain>
    </source>
</reference>
<dbReference type="Pfam" id="PF12833">
    <property type="entry name" value="HTH_18"/>
    <property type="match status" value="1"/>
</dbReference>
<feature type="domain" description="HTH araC/xylS-type" evidence="4">
    <location>
        <begin position="134"/>
        <end position="231"/>
    </location>
</feature>
<organism evidence="5 6">
    <name type="scientific">Tsukamurella paurometabola</name>
    <name type="common">Corynebacterium paurometabolum</name>
    <dbReference type="NCBI Taxonomy" id="2061"/>
    <lineage>
        <taxon>Bacteria</taxon>
        <taxon>Bacillati</taxon>
        <taxon>Actinomycetota</taxon>
        <taxon>Actinomycetes</taxon>
        <taxon>Mycobacteriales</taxon>
        <taxon>Tsukamurellaceae</taxon>
        <taxon>Tsukamurella</taxon>
    </lineage>
</organism>
<dbReference type="InterPro" id="IPR050204">
    <property type="entry name" value="AraC_XylS_family_regulators"/>
</dbReference>
<sequence>MPRRGPRLERFGHTRGVYSERPSAVPGAVRWVSDGRAGPGLILPDGCMDVIVVDGTPIVAGPDAVAARVAGFDGARLDGLRFPSGMLPQLLGIAADELTGRRVALADVLPHRRIPRVHDPETIAAALLDGVDLDRRIGAIADRLRVGRTVGEIAAESGLGERALHRLARRSFGYGPKTLARIQRFQRVVGPIRAGRALADIAAAAGYADQAHLTREVRALTGVPPTALRATS</sequence>
<evidence type="ECO:0000256" key="1">
    <source>
        <dbReference type="ARBA" id="ARBA00023015"/>
    </source>
</evidence>
<dbReference type="PANTHER" id="PTHR46796:SF15">
    <property type="entry name" value="BLL1074 PROTEIN"/>
    <property type="match status" value="1"/>
</dbReference>
<keyword evidence="1" id="KW-0805">Transcription regulation</keyword>